<keyword evidence="2" id="KW-0732">Signal</keyword>
<feature type="signal peptide" evidence="2">
    <location>
        <begin position="1"/>
        <end position="19"/>
    </location>
</feature>
<gene>
    <name evidence="4" type="ORF">H8S64_00400</name>
</gene>
<proteinExistence type="predicted"/>
<dbReference type="EMBL" id="JACOOH010000001">
    <property type="protein sequence ID" value="MBC5619551.1"/>
    <property type="molecule type" value="Genomic_DNA"/>
</dbReference>
<dbReference type="RefSeq" id="WP_186974551.1">
    <property type="nucleotide sequence ID" value="NZ_JACOOH010000001.1"/>
</dbReference>
<comment type="caution">
    <text evidence="4">The sequence shown here is derived from an EMBL/GenBank/DDBJ whole genome shotgun (WGS) entry which is preliminary data.</text>
</comment>
<evidence type="ECO:0000313" key="5">
    <source>
        <dbReference type="Proteomes" id="UP000646484"/>
    </source>
</evidence>
<dbReference type="PROSITE" id="PS00194">
    <property type="entry name" value="THIOREDOXIN_1"/>
    <property type="match status" value="1"/>
</dbReference>
<feature type="domain" description="Thioredoxin" evidence="3">
    <location>
        <begin position="27"/>
        <end position="120"/>
    </location>
</feature>
<reference evidence="4 5" key="1">
    <citation type="submission" date="2020-08" db="EMBL/GenBank/DDBJ databases">
        <title>Genome public.</title>
        <authorList>
            <person name="Liu C."/>
            <person name="Sun Q."/>
        </authorList>
    </citation>
    <scope>NUCLEOTIDE SEQUENCE [LARGE SCALE GENOMIC DNA]</scope>
    <source>
        <strain evidence="4 5">NSJ-56</strain>
    </source>
</reference>
<feature type="chain" id="PRO_5046664503" evidence="2">
    <location>
        <begin position="20"/>
        <end position="359"/>
    </location>
</feature>
<evidence type="ECO:0000313" key="4">
    <source>
        <dbReference type="EMBL" id="MBC5619551.1"/>
    </source>
</evidence>
<evidence type="ECO:0000259" key="3">
    <source>
        <dbReference type="Pfam" id="PF00085"/>
    </source>
</evidence>
<dbReference type="CDD" id="cd02947">
    <property type="entry name" value="TRX_family"/>
    <property type="match status" value="1"/>
</dbReference>
<accession>A0ABR7CV52</accession>
<sequence>MKSIYLIGLLLCLSATCTAQEGTNFEDLTFNEALAKSKQTGKRLFIDCYTKTCGPCKYMVNFIFPLKECGDYFNSNYICIMKDMQEGEGIDIAKKYQVQVYPTYLILNHDGSLFCRMDGGAVSKPEDDFVQKVKNVVKLAEMKQQYEKGERSDSFLKEYIAFLQIHDKKQLQRVLSGTMPLLGVNKLCEPENWKLIKNEIENVDTPLFGYLVNNRKAFSRKLGRQEVETKIMNTYKNEFRMMKMMNMNFDSRLTDLKQLEKDNYKGARALRYSMLFRQIINNKQTNRVNEILKVLQSLPQQLPDEQEIVSVLQELKNFEQIANQQQLEKTRTCLQEISKRVQPENKNQINRIMASLSKG</sequence>
<evidence type="ECO:0000256" key="1">
    <source>
        <dbReference type="ARBA" id="ARBA00023284"/>
    </source>
</evidence>
<protein>
    <submittedName>
        <fullName evidence="4">Thioredoxin family protein</fullName>
    </submittedName>
</protein>
<keyword evidence="1" id="KW-0676">Redox-active center</keyword>
<organism evidence="4 5">
    <name type="scientific">Butyricimonas hominis</name>
    <dbReference type="NCBI Taxonomy" id="2763032"/>
    <lineage>
        <taxon>Bacteria</taxon>
        <taxon>Pseudomonadati</taxon>
        <taxon>Bacteroidota</taxon>
        <taxon>Bacteroidia</taxon>
        <taxon>Bacteroidales</taxon>
        <taxon>Odoribacteraceae</taxon>
        <taxon>Butyricimonas</taxon>
    </lineage>
</organism>
<dbReference type="InterPro" id="IPR013766">
    <property type="entry name" value="Thioredoxin_domain"/>
</dbReference>
<name>A0ABR7CV52_9BACT</name>
<dbReference type="Proteomes" id="UP000646484">
    <property type="component" value="Unassembled WGS sequence"/>
</dbReference>
<dbReference type="Gene3D" id="3.40.30.10">
    <property type="entry name" value="Glutaredoxin"/>
    <property type="match status" value="1"/>
</dbReference>
<evidence type="ECO:0000256" key="2">
    <source>
        <dbReference type="SAM" id="SignalP"/>
    </source>
</evidence>
<dbReference type="Pfam" id="PF00085">
    <property type="entry name" value="Thioredoxin"/>
    <property type="match status" value="1"/>
</dbReference>
<dbReference type="SUPFAM" id="SSF52833">
    <property type="entry name" value="Thioredoxin-like"/>
    <property type="match status" value="1"/>
</dbReference>
<dbReference type="InterPro" id="IPR036249">
    <property type="entry name" value="Thioredoxin-like_sf"/>
</dbReference>
<keyword evidence="5" id="KW-1185">Reference proteome</keyword>
<dbReference type="InterPro" id="IPR017937">
    <property type="entry name" value="Thioredoxin_CS"/>
</dbReference>